<sequence>MRKLLGGIAIASLLLSFAPLTAHAATPKPGALCPKLNQTQISNGVKYSCVKSGKKLVWNKGVVIAKPAPAPVVIPSAQPTQAAQPTQPPTPVVTKPALAYPFPNKYWQIVGGSCIPTGAQLPQTIGYTEKYEIAFLFCTTQGKWAEDKGSDNWDQETGLNSTPRPADYLRQYDYFVPAEWAKNQTAQFVTGNYSARPPYGYYPGVASTKEPKSLLSSATNQLPVVDCKIKGSEPPTKNGEWNNTGFPMPAERWKVANVNIQLAAFAFPDRQSKLTPDELFGPAMRAVSAYWENTSDVPVKINWRVPKDWIQLSRPIESYKSNRDRDPQGWAQNTLQEADLKVDFTDVNMVIFVTPERPSATAWQPSHFHSPLIPSQGWQTNEGKIYNVSLMEWFTFGADDTALAPMGWIHHFLHMAGADDNFDARTPVNEPGSAKWNVEINKYMGVWGNMSQIILNEPLFWDKFKMSQIKDSQVVCVSPIVGGTYWIRPNAISGNVPKGIVIPLGEQKGIVIESVRAVGYNYMMYPKNQGALVYTVNTSSSDWEDHPLALIPRPGVKDSLYRDGALRLGDSVTVSGVKITVVESDEFGEVIKVEKAG</sequence>
<organism evidence="1">
    <name type="scientific">freshwater metagenome</name>
    <dbReference type="NCBI Taxonomy" id="449393"/>
    <lineage>
        <taxon>unclassified sequences</taxon>
        <taxon>metagenomes</taxon>
        <taxon>ecological metagenomes</taxon>
    </lineage>
</organism>
<reference evidence="1" key="1">
    <citation type="submission" date="2020-05" db="EMBL/GenBank/DDBJ databases">
        <authorList>
            <person name="Chiriac C."/>
            <person name="Salcher M."/>
            <person name="Ghai R."/>
            <person name="Kavagutti S V."/>
        </authorList>
    </citation>
    <scope>NUCLEOTIDE SEQUENCE</scope>
</reference>
<accession>A0A6J6R4Z7</accession>
<dbReference type="AlphaFoldDB" id="A0A6J6R4Z7"/>
<gene>
    <name evidence="1" type="ORF">UFOPK2593_01524</name>
</gene>
<name>A0A6J6R4Z7_9ZZZZ</name>
<protein>
    <submittedName>
        <fullName evidence="1">Unannotated protein</fullName>
    </submittedName>
</protein>
<dbReference type="EMBL" id="CAEZXW010000158">
    <property type="protein sequence ID" value="CAB4718096.1"/>
    <property type="molecule type" value="Genomic_DNA"/>
</dbReference>
<evidence type="ECO:0000313" key="1">
    <source>
        <dbReference type="EMBL" id="CAB4718096.1"/>
    </source>
</evidence>
<proteinExistence type="predicted"/>